<evidence type="ECO:0000256" key="8">
    <source>
        <dbReference type="ARBA" id="ARBA00023136"/>
    </source>
</evidence>
<dbReference type="Proteomes" id="UP001158576">
    <property type="component" value="Chromosome 2"/>
</dbReference>
<comment type="subcellular location">
    <subcellularLocation>
        <location evidence="1 9">Golgi apparatus</location>
        <location evidence="1 9">Golgi stack membrane</location>
        <topology evidence="1 9">Single-pass type II membrane protein</topology>
    </subcellularLocation>
</comment>
<sequence>MHSVKVPDIQYKIRLKAQKAKILALKKKIDLLKSSFWVSKIAYHYFNLPQKRAIRSKRKLKENVFTISTKDTIAKMNNCKWETILSVSKYTWQEGKPRTALSSAEKEEILAFRKALGRYRAKSGERSIAVCTSRRISVIECGEPFARGRCLNHGINLLKEEDVFFICDVDLVVNRESIRRIRFLAKDNAYFPIFFSQYENGNSTAQMEENGFWRSFSFGMAAMSKRTFSKTVGFDKFLKGWGGEDIAFFENLVKKGASVARAIDPGLFHPWHPKSCPSNLSTKQHSDCVSTRAAHKSSKTMLRLIIAQAFFECAEGGIVEEKSISVKLEECQLPEPLLCENGENCPTWECSEKGDELLCEARCFESHALARKQKCSCYTRMGPLKFFTGCKWEIDENQKSCAADTQATDPTTSTRAMKSASTTTTKPQPKKDETFSNCQSLADSKRWKCDLVRKHRAKCRLPCRGEKTISNRCFCIQGVCKWTHPVETTCKATRPNVEETTSLATMLLDAQKIEEPEESEEPEEKEEEPKENRFRSQSRIQIISTEAPQVYRGMRYIIKDGKRLFNQNDLISQFLNWFRRN</sequence>
<dbReference type="EC" id="2.4.1.-" evidence="9"/>
<evidence type="ECO:0000256" key="2">
    <source>
        <dbReference type="ARBA" id="ARBA00009239"/>
    </source>
</evidence>
<accession>A0ABN7TAP1</accession>
<dbReference type="SUPFAM" id="SSF53448">
    <property type="entry name" value="Nucleotide-diphospho-sugar transferases"/>
    <property type="match status" value="1"/>
</dbReference>
<feature type="compositionally biased region" description="Polar residues" evidence="10">
    <location>
        <begin position="405"/>
        <end position="427"/>
    </location>
</feature>
<dbReference type="Gene3D" id="3.90.550.10">
    <property type="entry name" value="Spore Coat Polysaccharide Biosynthesis Protein SpsA, Chain A"/>
    <property type="match status" value="1"/>
</dbReference>
<reference evidence="11 12" key="1">
    <citation type="submission" date="2021-04" db="EMBL/GenBank/DDBJ databases">
        <authorList>
            <person name="Bliznina A."/>
        </authorList>
    </citation>
    <scope>NUCLEOTIDE SEQUENCE [LARGE SCALE GENOMIC DNA]</scope>
</reference>
<keyword evidence="3 9" id="KW-0808">Transferase</keyword>
<gene>
    <name evidence="11" type="ORF">OKIOD_LOCUS16527</name>
</gene>
<keyword evidence="12" id="KW-1185">Reference proteome</keyword>
<feature type="compositionally biased region" description="Acidic residues" evidence="10">
    <location>
        <begin position="515"/>
        <end position="526"/>
    </location>
</feature>
<protein>
    <recommendedName>
        <fullName evidence="9">Hexosyltransferase</fullName>
        <ecNumber evidence="9">2.4.1.-</ecNumber>
    </recommendedName>
</protein>
<name>A0ABN7TAP1_OIKDI</name>
<dbReference type="Pfam" id="PF05679">
    <property type="entry name" value="CHGN"/>
    <property type="match status" value="1"/>
</dbReference>
<evidence type="ECO:0000256" key="7">
    <source>
        <dbReference type="ARBA" id="ARBA00023034"/>
    </source>
</evidence>
<keyword evidence="4" id="KW-0812">Transmembrane</keyword>
<keyword evidence="8" id="KW-0472">Membrane</keyword>
<dbReference type="PANTHER" id="PTHR12369:SF11">
    <property type="entry name" value="HEXOSYLTRANSFERASE"/>
    <property type="match status" value="1"/>
</dbReference>
<proteinExistence type="inferred from homology"/>
<dbReference type="InterPro" id="IPR051227">
    <property type="entry name" value="CS_glycosyltransferase"/>
</dbReference>
<evidence type="ECO:0000256" key="10">
    <source>
        <dbReference type="SAM" id="MobiDB-lite"/>
    </source>
</evidence>
<evidence type="ECO:0000313" key="12">
    <source>
        <dbReference type="Proteomes" id="UP001158576"/>
    </source>
</evidence>
<comment type="similarity">
    <text evidence="2 9">Belongs to the chondroitin N-acetylgalactosaminyltransferase family.</text>
</comment>
<keyword evidence="7 9" id="KW-0333">Golgi apparatus</keyword>
<dbReference type="InterPro" id="IPR029044">
    <property type="entry name" value="Nucleotide-diphossugar_trans"/>
</dbReference>
<feature type="region of interest" description="Disordered" evidence="10">
    <location>
        <begin position="405"/>
        <end position="434"/>
    </location>
</feature>
<evidence type="ECO:0000313" key="11">
    <source>
        <dbReference type="EMBL" id="CAG5113672.1"/>
    </source>
</evidence>
<evidence type="ECO:0000256" key="1">
    <source>
        <dbReference type="ARBA" id="ARBA00004447"/>
    </source>
</evidence>
<keyword evidence="6" id="KW-1133">Transmembrane helix</keyword>
<dbReference type="InterPro" id="IPR008428">
    <property type="entry name" value="Chond_GalNAc"/>
</dbReference>
<evidence type="ECO:0000256" key="4">
    <source>
        <dbReference type="ARBA" id="ARBA00022692"/>
    </source>
</evidence>
<evidence type="ECO:0000256" key="3">
    <source>
        <dbReference type="ARBA" id="ARBA00022679"/>
    </source>
</evidence>
<evidence type="ECO:0000256" key="5">
    <source>
        <dbReference type="ARBA" id="ARBA00022968"/>
    </source>
</evidence>
<dbReference type="EMBL" id="OU015567">
    <property type="protein sequence ID" value="CAG5113672.1"/>
    <property type="molecule type" value="Genomic_DNA"/>
</dbReference>
<organism evidence="11 12">
    <name type="scientific">Oikopleura dioica</name>
    <name type="common">Tunicate</name>
    <dbReference type="NCBI Taxonomy" id="34765"/>
    <lineage>
        <taxon>Eukaryota</taxon>
        <taxon>Metazoa</taxon>
        <taxon>Chordata</taxon>
        <taxon>Tunicata</taxon>
        <taxon>Appendicularia</taxon>
        <taxon>Copelata</taxon>
        <taxon>Oikopleuridae</taxon>
        <taxon>Oikopleura</taxon>
    </lineage>
</organism>
<feature type="region of interest" description="Disordered" evidence="10">
    <location>
        <begin position="511"/>
        <end position="538"/>
    </location>
</feature>
<keyword evidence="5 9" id="KW-0735">Signal-anchor</keyword>
<dbReference type="PANTHER" id="PTHR12369">
    <property type="entry name" value="CHONDROITIN SYNTHASE"/>
    <property type="match status" value="1"/>
</dbReference>
<evidence type="ECO:0000256" key="6">
    <source>
        <dbReference type="ARBA" id="ARBA00022989"/>
    </source>
</evidence>
<evidence type="ECO:0000256" key="9">
    <source>
        <dbReference type="RuleBase" id="RU364016"/>
    </source>
</evidence>